<evidence type="ECO:0000256" key="1">
    <source>
        <dbReference type="ARBA" id="ARBA00022734"/>
    </source>
</evidence>
<dbReference type="SMART" id="SM00276">
    <property type="entry name" value="GLECT"/>
    <property type="match status" value="4"/>
</dbReference>
<keyword evidence="1" id="KW-0430">Lectin</keyword>
<dbReference type="PROSITE" id="PS51304">
    <property type="entry name" value="GALECTIN"/>
    <property type="match status" value="4"/>
</dbReference>
<proteinExistence type="evidence at transcript level"/>
<feature type="domain" description="Galectin" evidence="2">
    <location>
        <begin position="12"/>
        <end position="144"/>
    </location>
</feature>
<dbReference type="CDD" id="cd00070">
    <property type="entry name" value="GLECT"/>
    <property type="match status" value="3"/>
</dbReference>
<name>A0A2K8IJ94_MAGHO</name>
<dbReference type="InterPro" id="IPR013320">
    <property type="entry name" value="ConA-like_dom_sf"/>
</dbReference>
<dbReference type="InterPro" id="IPR044156">
    <property type="entry name" value="Galectin-like"/>
</dbReference>
<dbReference type="SUPFAM" id="SSF49899">
    <property type="entry name" value="Concanavalin A-like lectins/glucanases"/>
    <property type="match status" value="4"/>
</dbReference>
<organism evidence="3">
    <name type="scientific">Magallana hongkongensis</name>
    <name type="common">Hong Kong oyster</name>
    <name type="synonym">Crassostrea hongkongensis</name>
    <dbReference type="NCBI Taxonomy" id="2653900"/>
    <lineage>
        <taxon>Eukaryota</taxon>
        <taxon>Metazoa</taxon>
        <taxon>Spiralia</taxon>
        <taxon>Lophotrochozoa</taxon>
        <taxon>Mollusca</taxon>
        <taxon>Bivalvia</taxon>
        <taxon>Autobranchia</taxon>
        <taxon>Pteriomorphia</taxon>
        <taxon>Ostreida</taxon>
        <taxon>Ostreoidea</taxon>
        <taxon>Ostreidae</taxon>
        <taxon>Magallana</taxon>
    </lineage>
</organism>
<feature type="domain" description="Galectin" evidence="2">
    <location>
        <begin position="287"/>
        <end position="418"/>
    </location>
</feature>
<dbReference type="SMART" id="SM00908">
    <property type="entry name" value="Gal-bind_lectin"/>
    <property type="match status" value="4"/>
</dbReference>
<feature type="domain" description="Galectin" evidence="2">
    <location>
        <begin position="151"/>
        <end position="280"/>
    </location>
</feature>
<evidence type="ECO:0000259" key="2">
    <source>
        <dbReference type="PROSITE" id="PS51304"/>
    </source>
</evidence>
<dbReference type="PANTHER" id="PTHR11346">
    <property type="entry name" value="GALECTIN"/>
    <property type="match status" value="1"/>
</dbReference>
<dbReference type="Pfam" id="PF00337">
    <property type="entry name" value="Gal-bind_lectin"/>
    <property type="match status" value="4"/>
</dbReference>
<dbReference type="Gene3D" id="2.60.120.200">
    <property type="match status" value="4"/>
</dbReference>
<dbReference type="AlphaFoldDB" id="A0A2K8IJ94"/>
<sequence>MTYQISRIPQPFTSYIPNGLHVGKHLLLRGRVSYGTEAFAINLQQNPEPCDGEVAFHFNPRPGEQQCVRNSFDGGSWMDEERDQPHFPFDEGRSFTLRIEVAEEGFRTYVNGKPYVNFSHRLDLGNVHYLYLTEGAEFYDISYQDRYSLPYKSEIPQQMNVGKAVRIRGAAQDNDGFSVNFACDPDNENCAFHFNPRPNEGVVVRNANLGGWGEEERDYDAEFPFNPNNYFDAMFICTDDKYMVHVNDKYFTEFNHRGGVNDASHFNIVGNLDIQDVEYFEPLEDDFVKTFPSGLVKGDVLIFRGFMKPGGDTFSINFMNGYSVEDDIAFHLNPRVGEGQVVMNCCMGGGWGEEEREDIPSPIANREPFEVKVVVKKKKFKVYVNGKKCMKFAARGNVEDIKGVNIKGEAYVYEVKLERKLEDSWEYLPGGFRVGGWVVVQAIPKKGSEGFAINFRTGSDEGSDIAFHFNPRLQENCTIRNSCSGDEWGGEERDQPEFPFELKDTCEIAIQAQPDRFVTYVNGRRYIDFNHRLPLESICCLELTGSANFFEPKFF</sequence>
<dbReference type="PANTHER" id="PTHR11346:SF147">
    <property type="entry name" value="GALECTIN"/>
    <property type="match status" value="1"/>
</dbReference>
<dbReference type="EMBL" id="KY498027">
    <property type="protein sequence ID" value="ATE62982.1"/>
    <property type="molecule type" value="mRNA"/>
</dbReference>
<protein>
    <submittedName>
        <fullName evidence="3">Galectin</fullName>
    </submittedName>
</protein>
<dbReference type="InterPro" id="IPR001079">
    <property type="entry name" value="Galectin_CRD"/>
</dbReference>
<feature type="domain" description="Galectin" evidence="2">
    <location>
        <begin position="424"/>
        <end position="555"/>
    </location>
</feature>
<evidence type="ECO:0000313" key="3">
    <source>
        <dbReference type="EMBL" id="ATE62982.1"/>
    </source>
</evidence>
<dbReference type="GO" id="GO:0030246">
    <property type="term" value="F:carbohydrate binding"/>
    <property type="evidence" value="ECO:0007669"/>
    <property type="project" value="UniProtKB-KW"/>
</dbReference>
<reference evidence="3" key="1">
    <citation type="submission" date="2017-01" db="EMBL/GenBank/DDBJ databases">
        <title>Identification and characterization of a novel quadruple-domain galectin from Hong Kong oyster, Crassostrea hongkongensis.</title>
        <authorList>
            <person name="Chen J."/>
        </authorList>
    </citation>
    <scope>NUCLEOTIDE SEQUENCE</scope>
</reference>
<accession>A0A2K8IJ94</accession>